<keyword evidence="1 2" id="KW-0597">Phosphoprotein</keyword>
<dbReference type="InterPro" id="IPR050595">
    <property type="entry name" value="Bact_response_regulator"/>
</dbReference>
<feature type="modified residue" description="4-aspartylphosphate" evidence="2">
    <location>
        <position position="55"/>
    </location>
</feature>
<dbReference type="Proteomes" id="UP000320055">
    <property type="component" value="Unassembled WGS sequence"/>
</dbReference>
<name>A0A563VPS7_9CYAN</name>
<protein>
    <submittedName>
        <fullName evidence="4">Response regulator receiver protein</fullName>
    </submittedName>
</protein>
<dbReference type="OrthoDB" id="487748at2"/>
<evidence type="ECO:0000256" key="2">
    <source>
        <dbReference type="PROSITE-ProRule" id="PRU00169"/>
    </source>
</evidence>
<sequence>MNQKLVLVIDDDDGIREVIQICLEAIAGWNVITAASGEEGLTLADTQKPDAILLDVMMPHLDGIATFQQLQTQGKTKHIPTILLTAKAKISEQKQYQHLGVTGVIIKPFEPYDLVAKIRTMLQW</sequence>
<dbReference type="GO" id="GO:0000160">
    <property type="term" value="P:phosphorelay signal transduction system"/>
    <property type="evidence" value="ECO:0007669"/>
    <property type="project" value="InterPro"/>
</dbReference>
<dbReference type="EMBL" id="CAACVJ010000109">
    <property type="protein sequence ID" value="VEP13365.1"/>
    <property type="molecule type" value="Genomic_DNA"/>
</dbReference>
<gene>
    <name evidence="4" type="ORF">H1P_1970008</name>
</gene>
<reference evidence="4 5" key="1">
    <citation type="submission" date="2019-01" db="EMBL/GenBank/DDBJ databases">
        <authorList>
            <person name="Brito A."/>
        </authorList>
    </citation>
    <scope>NUCLEOTIDE SEQUENCE [LARGE SCALE GENOMIC DNA]</scope>
    <source>
        <strain evidence="4">1</strain>
    </source>
</reference>
<dbReference type="AlphaFoldDB" id="A0A563VPS7"/>
<dbReference type="PANTHER" id="PTHR44591">
    <property type="entry name" value="STRESS RESPONSE REGULATOR PROTEIN 1"/>
    <property type="match status" value="1"/>
</dbReference>
<dbReference type="Gene3D" id="3.40.50.2300">
    <property type="match status" value="1"/>
</dbReference>
<dbReference type="RefSeq" id="WP_144871643.1">
    <property type="nucleotide sequence ID" value="NZ_LR213947.1"/>
</dbReference>
<evidence type="ECO:0000313" key="4">
    <source>
        <dbReference type="EMBL" id="VEP13365.1"/>
    </source>
</evidence>
<dbReference type="SUPFAM" id="SSF52172">
    <property type="entry name" value="CheY-like"/>
    <property type="match status" value="1"/>
</dbReference>
<evidence type="ECO:0000313" key="5">
    <source>
        <dbReference type="Proteomes" id="UP000320055"/>
    </source>
</evidence>
<proteinExistence type="predicted"/>
<dbReference type="Pfam" id="PF00072">
    <property type="entry name" value="Response_reg"/>
    <property type="match status" value="1"/>
</dbReference>
<dbReference type="PANTHER" id="PTHR44591:SF22">
    <property type="entry name" value="CHEY SUBFAMILY"/>
    <property type="match status" value="1"/>
</dbReference>
<evidence type="ECO:0000256" key="1">
    <source>
        <dbReference type="ARBA" id="ARBA00022553"/>
    </source>
</evidence>
<dbReference type="SMART" id="SM00448">
    <property type="entry name" value="REC"/>
    <property type="match status" value="1"/>
</dbReference>
<dbReference type="CDD" id="cd17552">
    <property type="entry name" value="REC_RR468-like"/>
    <property type="match status" value="1"/>
</dbReference>
<dbReference type="InterPro" id="IPR001789">
    <property type="entry name" value="Sig_transdc_resp-reg_receiver"/>
</dbReference>
<dbReference type="InterPro" id="IPR011006">
    <property type="entry name" value="CheY-like_superfamily"/>
</dbReference>
<accession>A0A563VPS7</accession>
<keyword evidence="5" id="KW-1185">Reference proteome</keyword>
<organism evidence="4 5">
    <name type="scientific">Hyella patelloides LEGE 07179</name>
    <dbReference type="NCBI Taxonomy" id="945734"/>
    <lineage>
        <taxon>Bacteria</taxon>
        <taxon>Bacillati</taxon>
        <taxon>Cyanobacteriota</taxon>
        <taxon>Cyanophyceae</taxon>
        <taxon>Pleurocapsales</taxon>
        <taxon>Hyellaceae</taxon>
        <taxon>Hyella</taxon>
    </lineage>
</organism>
<feature type="domain" description="Response regulatory" evidence="3">
    <location>
        <begin position="5"/>
        <end position="122"/>
    </location>
</feature>
<evidence type="ECO:0000259" key="3">
    <source>
        <dbReference type="PROSITE" id="PS50110"/>
    </source>
</evidence>
<dbReference type="PROSITE" id="PS50110">
    <property type="entry name" value="RESPONSE_REGULATORY"/>
    <property type="match status" value="1"/>
</dbReference>